<comment type="caution">
    <text evidence="1">The sequence shown here is derived from an EMBL/GenBank/DDBJ whole genome shotgun (WGS) entry which is preliminary data.</text>
</comment>
<accession>A0A4R5XAJ5</accession>
<dbReference type="EMBL" id="SDLP01000002">
    <property type="protein sequence ID" value="TDL10517.1"/>
    <property type="molecule type" value="Genomic_DNA"/>
</dbReference>
<dbReference type="RefSeq" id="WP_133413699.1">
    <property type="nucleotide sequence ID" value="NZ_SDLP01000002.1"/>
</dbReference>
<protein>
    <submittedName>
        <fullName evidence="1">Uncharacterized protein</fullName>
    </submittedName>
</protein>
<evidence type="ECO:0000313" key="2">
    <source>
        <dbReference type="Proteomes" id="UP000294952"/>
    </source>
</evidence>
<dbReference type="Proteomes" id="UP000294952">
    <property type="component" value="Unassembled WGS sequence"/>
</dbReference>
<organism evidence="1 2">
    <name type="scientific">Mycolicibacterium obuense</name>
    <dbReference type="NCBI Taxonomy" id="1807"/>
    <lineage>
        <taxon>Bacteria</taxon>
        <taxon>Bacillati</taxon>
        <taxon>Actinomycetota</taxon>
        <taxon>Actinomycetes</taxon>
        <taxon>Mycobacteriales</taxon>
        <taxon>Mycobacteriaceae</taxon>
        <taxon>Mycolicibacterium</taxon>
    </lineage>
</organism>
<gene>
    <name evidence="1" type="ORF">EUA04_11565</name>
</gene>
<name>A0A4R5XAJ5_9MYCO</name>
<proteinExistence type="predicted"/>
<dbReference type="AlphaFoldDB" id="A0A4R5XAJ5"/>
<reference evidence="1 2" key="1">
    <citation type="submission" date="2019-01" db="EMBL/GenBank/DDBJ databases">
        <title>High-quality-draft genome sequences of five non-tuberculosis mycobacteriaceae isolated from a nosocomial environment.</title>
        <authorList>
            <person name="Tiago I."/>
            <person name="Alarico S."/>
            <person name="Pereira S.G."/>
            <person name="Coelho C."/>
            <person name="Maranha A."/>
            <person name="Empadinhas N."/>
        </authorList>
    </citation>
    <scope>NUCLEOTIDE SEQUENCE [LARGE SCALE GENOMIC DNA]</scope>
    <source>
        <strain evidence="1 2">22DIII</strain>
    </source>
</reference>
<sequence>MMTAFADAVEAILGPVLAVRGFILDQVDDEPDSGGRDLHVIHYRSPDCKIQVYQSSREGETNAMIAPSDAPNQLGLNAPGWQFLTTFTEQPAGPIAEVIEKARLEYHAYGEPLLWVRDRIVKYFDAAHVGIAATPGKD</sequence>
<evidence type="ECO:0000313" key="1">
    <source>
        <dbReference type="EMBL" id="TDL10517.1"/>
    </source>
</evidence>